<dbReference type="EMBL" id="CP003697">
    <property type="protein sequence ID" value="AGF73084.1"/>
    <property type="molecule type" value="Genomic_DNA"/>
</dbReference>
<keyword evidence="9 12" id="KW-0949">S-adenosyl-L-methionine</keyword>
<dbReference type="GO" id="GO:0070475">
    <property type="term" value="P:rRNA base methylation"/>
    <property type="evidence" value="ECO:0007669"/>
    <property type="project" value="TreeGrafter"/>
</dbReference>
<dbReference type="KEGG" id="chn:A605_10420"/>
<reference evidence="15 16" key="1">
    <citation type="journal article" date="2012" name="Stand. Genomic Sci.">
        <title>Genome sequence of the halotolerant bacterium Corynebacterium halotolerans type strain YIM 70093(T) (= DSM 44683(T)).</title>
        <authorList>
            <person name="Ruckert C."/>
            <person name="Albersmeier A."/>
            <person name="Al-Dilaimi A."/>
            <person name="Niehaus K."/>
            <person name="Szczepanowski R."/>
            <person name="Kalinowski J."/>
        </authorList>
    </citation>
    <scope>NUCLEOTIDE SEQUENCE [LARGE SCALE GENOMIC DNA]</scope>
    <source>
        <strain evidence="15">YIM 70093</strain>
    </source>
</reference>
<keyword evidence="6 12" id="KW-0698">rRNA processing</keyword>
<comment type="function">
    <text evidence="10 12">Specifically methylates the N3 position of the uracil ring of uridine 1498 (m3U1498) in 16S rRNA. Acts on the fully assembled 30S ribosomal subunit.</text>
</comment>
<name>M1MZG0_9CORY</name>
<dbReference type="GO" id="GO:0070042">
    <property type="term" value="F:rRNA (uridine-N3-)-methyltransferase activity"/>
    <property type="evidence" value="ECO:0007669"/>
    <property type="project" value="TreeGrafter"/>
</dbReference>
<evidence type="ECO:0000256" key="2">
    <source>
        <dbReference type="ARBA" id="ARBA00005528"/>
    </source>
</evidence>
<evidence type="ECO:0000259" key="14">
    <source>
        <dbReference type="Pfam" id="PF20260"/>
    </source>
</evidence>
<gene>
    <name evidence="15" type="ORF">A605_10420</name>
</gene>
<keyword evidence="7 12" id="KW-0489">Methyltransferase</keyword>
<comment type="similarity">
    <text evidence="2 12">Belongs to the RNA methyltransferase RsmE family.</text>
</comment>
<keyword evidence="16" id="KW-1185">Reference proteome</keyword>
<evidence type="ECO:0000256" key="6">
    <source>
        <dbReference type="ARBA" id="ARBA00022552"/>
    </source>
</evidence>
<dbReference type="PANTHER" id="PTHR30027:SF3">
    <property type="entry name" value="16S RRNA (URACIL(1498)-N(3))-METHYLTRANSFERASE"/>
    <property type="match status" value="1"/>
</dbReference>
<dbReference type="PATRIC" id="fig|1121362.3.peg.2110"/>
<sequence>MSLPVFLHDGPFEDTVELGGAEARHAVTVKRVQPGEHLLLVDGRGTWAEVEVTATSGKERLSAEVITHGITPEPTPRVTVVQALPKSERSELAVDLATQAGADAIIPWQSERTIARWTGPKVAKGVAKWEAAALAAAKQSRRTRIPVIGQPVSTNELAGLIAGETALILHEDSATPLREVDLTGVGSLYLIVGPEGGIGEDEVARLREAGARPVRLGPEVLRTASAAMVALSALGVLTSRW</sequence>
<dbReference type="FunFam" id="3.40.1280.10:FF:000023">
    <property type="entry name" value="Ribosomal RNA small subunit methyltransferase E"/>
    <property type="match status" value="1"/>
</dbReference>
<keyword evidence="5 12" id="KW-0963">Cytoplasm</keyword>
<dbReference type="InterPro" id="IPR046887">
    <property type="entry name" value="RsmE_PUA-like"/>
</dbReference>
<dbReference type="PIRSF" id="PIRSF015601">
    <property type="entry name" value="MTase_slr0722"/>
    <property type="match status" value="1"/>
</dbReference>
<evidence type="ECO:0000256" key="4">
    <source>
        <dbReference type="ARBA" id="ARBA00013673"/>
    </source>
</evidence>
<evidence type="ECO:0000256" key="5">
    <source>
        <dbReference type="ARBA" id="ARBA00022490"/>
    </source>
</evidence>
<evidence type="ECO:0000256" key="10">
    <source>
        <dbReference type="ARBA" id="ARBA00025699"/>
    </source>
</evidence>
<evidence type="ECO:0000256" key="8">
    <source>
        <dbReference type="ARBA" id="ARBA00022679"/>
    </source>
</evidence>
<evidence type="ECO:0000256" key="11">
    <source>
        <dbReference type="ARBA" id="ARBA00047944"/>
    </source>
</evidence>
<organism evidence="15 16">
    <name type="scientific">Corynebacterium halotolerans YIM 70093 = DSM 44683</name>
    <dbReference type="NCBI Taxonomy" id="1121362"/>
    <lineage>
        <taxon>Bacteria</taxon>
        <taxon>Bacillati</taxon>
        <taxon>Actinomycetota</taxon>
        <taxon>Actinomycetes</taxon>
        <taxon>Mycobacteriales</taxon>
        <taxon>Corynebacteriaceae</taxon>
        <taxon>Corynebacterium</taxon>
    </lineage>
</organism>
<dbReference type="Pfam" id="PF20260">
    <property type="entry name" value="PUA_4"/>
    <property type="match status" value="1"/>
</dbReference>
<dbReference type="SUPFAM" id="SSF75217">
    <property type="entry name" value="alpha/beta knot"/>
    <property type="match status" value="1"/>
</dbReference>
<evidence type="ECO:0000313" key="16">
    <source>
        <dbReference type="Proteomes" id="UP000011723"/>
    </source>
</evidence>
<dbReference type="STRING" id="1121362.A605_10420"/>
<evidence type="ECO:0000313" key="15">
    <source>
        <dbReference type="EMBL" id="AGF73084.1"/>
    </source>
</evidence>
<dbReference type="Pfam" id="PF04452">
    <property type="entry name" value="Methyltrans_RNA"/>
    <property type="match status" value="1"/>
</dbReference>
<dbReference type="PANTHER" id="PTHR30027">
    <property type="entry name" value="RIBOSOMAL RNA SMALL SUBUNIT METHYLTRANSFERASE E"/>
    <property type="match status" value="1"/>
</dbReference>
<protein>
    <recommendedName>
        <fullName evidence="4 12">Ribosomal RNA small subunit methyltransferase E</fullName>
        <ecNumber evidence="3 12">2.1.1.193</ecNumber>
    </recommendedName>
</protein>
<dbReference type="InterPro" id="IPR006700">
    <property type="entry name" value="RsmE"/>
</dbReference>
<evidence type="ECO:0000259" key="13">
    <source>
        <dbReference type="Pfam" id="PF04452"/>
    </source>
</evidence>
<accession>M1MZG0</accession>
<dbReference type="NCBIfam" id="NF008693">
    <property type="entry name" value="PRK11713.2-3"/>
    <property type="match status" value="1"/>
</dbReference>
<dbReference type="SUPFAM" id="SSF88697">
    <property type="entry name" value="PUA domain-like"/>
    <property type="match status" value="1"/>
</dbReference>
<dbReference type="Gene3D" id="3.40.1280.10">
    <property type="match status" value="1"/>
</dbReference>
<dbReference type="GO" id="GO:0005737">
    <property type="term" value="C:cytoplasm"/>
    <property type="evidence" value="ECO:0007669"/>
    <property type="project" value="UniProtKB-SubCell"/>
</dbReference>
<dbReference type="AlphaFoldDB" id="M1MZG0"/>
<dbReference type="OrthoDB" id="9808126at2"/>
<feature type="domain" description="Ribosomal RNA small subunit methyltransferase E PUA-like" evidence="14">
    <location>
        <begin position="18"/>
        <end position="65"/>
    </location>
</feature>
<evidence type="ECO:0000256" key="9">
    <source>
        <dbReference type="ARBA" id="ARBA00022691"/>
    </source>
</evidence>
<dbReference type="InterPro" id="IPR046886">
    <property type="entry name" value="RsmE_MTase_dom"/>
</dbReference>
<dbReference type="NCBIfam" id="TIGR00046">
    <property type="entry name" value="RsmE family RNA methyltransferase"/>
    <property type="match status" value="1"/>
</dbReference>
<keyword evidence="8 12" id="KW-0808">Transferase</keyword>
<dbReference type="InterPro" id="IPR029028">
    <property type="entry name" value="Alpha/beta_knot_MTases"/>
</dbReference>
<feature type="domain" description="Ribosomal RNA small subunit methyltransferase E methyltransferase" evidence="13">
    <location>
        <begin position="74"/>
        <end position="234"/>
    </location>
</feature>
<dbReference type="EC" id="2.1.1.193" evidence="3 12"/>
<evidence type="ECO:0000256" key="12">
    <source>
        <dbReference type="PIRNR" id="PIRNR015601"/>
    </source>
</evidence>
<dbReference type="Proteomes" id="UP000011723">
    <property type="component" value="Chromosome"/>
</dbReference>
<dbReference type="InterPro" id="IPR015947">
    <property type="entry name" value="PUA-like_sf"/>
</dbReference>
<dbReference type="eggNOG" id="COG1385">
    <property type="taxonomic scope" value="Bacteria"/>
</dbReference>
<evidence type="ECO:0000256" key="7">
    <source>
        <dbReference type="ARBA" id="ARBA00022603"/>
    </source>
</evidence>
<dbReference type="Gene3D" id="2.40.240.20">
    <property type="entry name" value="Hypothetical PUA domain-like, domain 1"/>
    <property type="match status" value="1"/>
</dbReference>
<evidence type="ECO:0000256" key="1">
    <source>
        <dbReference type="ARBA" id="ARBA00004496"/>
    </source>
</evidence>
<evidence type="ECO:0000256" key="3">
    <source>
        <dbReference type="ARBA" id="ARBA00012328"/>
    </source>
</evidence>
<dbReference type="InterPro" id="IPR029026">
    <property type="entry name" value="tRNA_m1G_MTases_N"/>
</dbReference>
<comment type="catalytic activity">
    <reaction evidence="11 12">
        <text>uridine(1498) in 16S rRNA + S-adenosyl-L-methionine = N(3)-methyluridine(1498) in 16S rRNA + S-adenosyl-L-homocysteine + H(+)</text>
        <dbReference type="Rhea" id="RHEA:42920"/>
        <dbReference type="Rhea" id="RHEA-COMP:10283"/>
        <dbReference type="Rhea" id="RHEA-COMP:10284"/>
        <dbReference type="ChEBI" id="CHEBI:15378"/>
        <dbReference type="ChEBI" id="CHEBI:57856"/>
        <dbReference type="ChEBI" id="CHEBI:59789"/>
        <dbReference type="ChEBI" id="CHEBI:65315"/>
        <dbReference type="ChEBI" id="CHEBI:74502"/>
        <dbReference type="EC" id="2.1.1.193"/>
    </reaction>
</comment>
<dbReference type="CDD" id="cd18084">
    <property type="entry name" value="RsmE-like"/>
    <property type="match status" value="1"/>
</dbReference>
<dbReference type="RefSeq" id="WP_015401500.1">
    <property type="nucleotide sequence ID" value="NC_020302.1"/>
</dbReference>
<comment type="subcellular location">
    <subcellularLocation>
        <location evidence="1 12">Cytoplasm</location>
    </subcellularLocation>
</comment>
<dbReference type="HOGENOM" id="CLU_067442_2_0_11"/>
<proteinExistence type="inferred from homology"/>